<sequence>MDATLNNGSENGSLKAQKQATNESSSSAISTHIRIQKCITREELSRWDLAKGYSTNPSLLWDEFGSKFFYQSN</sequence>
<keyword evidence="2" id="KW-1185">Reference proteome</keyword>
<reference evidence="3" key="1">
    <citation type="submission" date="2022-11" db="UniProtKB">
        <authorList>
            <consortium name="WormBaseParasite"/>
        </authorList>
    </citation>
    <scope>IDENTIFICATION</scope>
</reference>
<accession>A0A915NUF6</accession>
<protein>
    <submittedName>
        <fullName evidence="3">Uncharacterized protein</fullName>
    </submittedName>
</protein>
<evidence type="ECO:0000313" key="3">
    <source>
        <dbReference type="WBParaSite" id="scf7180000421018.g6135"/>
    </source>
</evidence>
<dbReference type="AlphaFoldDB" id="A0A915NUF6"/>
<dbReference type="WBParaSite" id="scf7180000421018.g6135">
    <property type="protein sequence ID" value="scf7180000421018.g6135"/>
    <property type="gene ID" value="scf7180000421018.g6135"/>
</dbReference>
<evidence type="ECO:0000256" key="1">
    <source>
        <dbReference type="SAM" id="MobiDB-lite"/>
    </source>
</evidence>
<feature type="region of interest" description="Disordered" evidence="1">
    <location>
        <begin position="1"/>
        <end position="31"/>
    </location>
</feature>
<dbReference type="Proteomes" id="UP000887560">
    <property type="component" value="Unplaced"/>
</dbReference>
<proteinExistence type="predicted"/>
<name>A0A915NUF6_9BILA</name>
<evidence type="ECO:0000313" key="2">
    <source>
        <dbReference type="Proteomes" id="UP000887560"/>
    </source>
</evidence>
<feature type="compositionally biased region" description="Polar residues" evidence="1">
    <location>
        <begin position="1"/>
        <end position="30"/>
    </location>
</feature>
<organism evidence="2 3">
    <name type="scientific">Meloidogyne floridensis</name>
    <dbReference type="NCBI Taxonomy" id="298350"/>
    <lineage>
        <taxon>Eukaryota</taxon>
        <taxon>Metazoa</taxon>
        <taxon>Ecdysozoa</taxon>
        <taxon>Nematoda</taxon>
        <taxon>Chromadorea</taxon>
        <taxon>Rhabditida</taxon>
        <taxon>Tylenchina</taxon>
        <taxon>Tylenchomorpha</taxon>
        <taxon>Tylenchoidea</taxon>
        <taxon>Meloidogynidae</taxon>
        <taxon>Meloidogyninae</taxon>
        <taxon>Meloidogyne</taxon>
    </lineage>
</organism>